<protein>
    <recommendedName>
        <fullName evidence="3">F-box domain-containing protein</fullName>
    </recommendedName>
</protein>
<keyword evidence="2" id="KW-1185">Reference proteome</keyword>
<dbReference type="Proteomes" id="UP000198287">
    <property type="component" value="Unassembled WGS sequence"/>
</dbReference>
<sequence length="217" mass="24854">MVTLILTSEVIAPICGQLCPGDVKNCRLVSKMWAARAAPILKQKTTTYFVPNFEDQKTRFCKEMNLFGNLRHVTIRLWSNGYYESPQQCFVSCGFAAFLALQSKKCKKRKVQEMQETRRHLATCPMNYSGGKEFLADLRFLRLGRQNPFVNRRRAAGFVGSHGCWNVSPNLLTFKLFATLPAREPDWNFVVFRMDVARTSCVRNVYETLQGISKMCS</sequence>
<name>A0A226D646_FOLCA</name>
<evidence type="ECO:0008006" key="3">
    <source>
        <dbReference type="Google" id="ProtNLM"/>
    </source>
</evidence>
<dbReference type="EMBL" id="LNIX01000032">
    <property type="protein sequence ID" value="OXA40689.1"/>
    <property type="molecule type" value="Genomic_DNA"/>
</dbReference>
<comment type="caution">
    <text evidence="1">The sequence shown here is derived from an EMBL/GenBank/DDBJ whole genome shotgun (WGS) entry which is preliminary data.</text>
</comment>
<evidence type="ECO:0000313" key="2">
    <source>
        <dbReference type="Proteomes" id="UP000198287"/>
    </source>
</evidence>
<proteinExistence type="predicted"/>
<dbReference type="AlphaFoldDB" id="A0A226D646"/>
<gene>
    <name evidence="1" type="ORF">Fcan01_24525</name>
</gene>
<reference evidence="1 2" key="1">
    <citation type="submission" date="2015-12" db="EMBL/GenBank/DDBJ databases">
        <title>The genome of Folsomia candida.</title>
        <authorList>
            <person name="Faddeeva A."/>
            <person name="Derks M.F."/>
            <person name="Anvar Y."/>
            <person name="Smit S."/>
            <person name="Van Straalen N."/>
            <person name="Roelofs D."/>
        </authorList>
    </citation>
    <scope>NUCLEOTIDE SEQUENCE [LARGE SCALE GENOMIC DNA]</scope>
    <source>
        <strain evidence="1 2">VU population</strain>
        <tissue evidence="1">Whole body</tissue>
    </source>
</reference>
<organism evidence="1 2">
    <name type="scientific">Folsomia candida</name>
    <name type="common">Springtail</name>
    <dbReference type="NCBI Taxonomy" id="158441"/>
    <lineage>
        <taxon>Eukaryota</taxon>
        <taxon>Metazoa</taxon>
        <taxon>Ecdysozoa</taxon>
        <taxon>Arthropoda</taxon>
        <taxon>Hexapoda</taxon>
        <taxon>Collembola</taxon>
        <taxon>Entomobryomorpha</taxon>
        <taxon>Isotomoidea</taxon>
        <taxon>Isotomidae</taxon>
        <taxon>Proisotominae</taxon>
        <taxon>Folsomia</taxon>
    </lineage>
</organism>
<evidence type="ECO:0000313" key="1">
    <source>
        <dbReference type="EMBL" id="OXA40689.1"/>
    </source>
</evidence>
<accession>A0A226D646</accession>